<keyword evidence="1" id="KW-0812">Transmembrane</keyword>
<protein>
    <recommendedName>
        <fullName evidence="4">Ionotropic glutamate receptor C-terminal domain-containing protein</fullName>
    </recommendedName>
</protein>
<dbReference type="STRING" id="43041.A0A182JYF5"/>
<dbReference type="Proteomes" id="UP000075881">
    <property type="component" value="Unassembled WGS sequence"/>
</dbReference>
<sequence>MVLYPGIAPELRNDFFGQANITIMVYASAARHINSTYVAQSIPLFRNARVRTYRIANGGNRVDLHFQLITTNDLNTRLQGWYSYSLPLFHEHLTMYIHYAKLSYHERSTKILMFILIPFGMLGLLLCVSLLLALRTGSSRRANPGPAVSFVDALIWIVGVFAQQGSIVRPTSTSSMIIILVALYMSSIIYCTYLTKIASQLSVDVSVDLDLQTLLLAGQYQIGFVGNFTSDQTIVRKRYDPLMNSIMERMTQDTSLYALSYEHGLHRVLTSKYALIGNVGSVRMALQNLDENQNCNITEIELRGIEQMVALQMPSFYAYRKMINYE</sequence>
<feature type="transmembrane region" description="Helical" evidence="1">
    <location>
        <begin position="111"/>
        <end position="134"/>
    </location>
</feature>
<feature type="transmembrane region" description="Helical" evidence="1">
    <location>
        <begin position="175"/>
        <end position="195"/>
    </location>
</feature>
<keyword evidence="3" id="KW-1185">Reference proteome</keyword>
<reference evidence="2" key="2">
    <citation type="submission" date="2020-05" db="UniProtKB">
        <authorList>
            <consortium name="EnsemblMetazoa"/>
        </authorList>
    </citation>
    <scope>IDENTIFICATION</scope>
    <source>
        <strain evidence="2">ACHKN1017</strain>
    </source>
</reference>
<evidence type="ECO:0000313" key="3">
    <source>
        <dbReference type="Proteomes" id="UP000075881"/>
    </source>
</evidence>
<keyword evidence="1" id="KW-1133">Transmembrane helix</keyword>
<dbReference type="VEuPathDB" id="VectorBase:ACHR003537"/>
<accession>A0A182JYF5</accession>
<dbReference type="EnsemblMetazoa" id="ACHR003537-RA">
    <property type="protein sequence ID" value="ACHR003537-PA"/>
    <property type="gene ID" value="ACHR003537"/>
</dbReference>
<proteinExistence type="predicted"/>
<evidence type="ECO:0000256" key="1">
    <source>
        <dbReference type="SAM" id="Phobius"/>
    </source>
</evidence>
<evidence type="ECO:0000313" key="2">
    <source>
        <dbReference type="EnsemblMetazoa" id="ACHR003537-PA"/>
    </source>
</evidence>
<evidence type="ECO:0008006" key="4">
    <source>
        <dbReference type="Google" id="ProtNLM"/>
    </source>
</evidence>
<reference evidence="3" key="1">
    <citation type="submission" date="2013-03" db="EMBL/GenBank/DDBJ databases">
        <title>The Genome Sequence of Anopheles christyi ACHKN1017.</title>
        <authorList>
            <consortium name="The Broad Institute Genomics Platform"/>
            <person name="Neafsey D.E."/>
            <person name="Besansky N."/>
            <person name="Walker B."/>
            <person name="Young S.K."/>
            <person name="Zeng Q."/>
            <person name="Gargeya S."/>
            <person name="Fitzgerald M."/>
            <person name="Haas B."/>
            <person name="Abouelleil A."/>
            <person name="Allen A.W."/>
            <person name="Alvarado L."/>
            <person name="Arachchi H.M."/>
            <person name="Berlin A.M."/>
            <person name="Chapman S.B."/>
            <person name="Gainer-Dewar J."/>
            <person name="Goldberg J."/>
            <person name="Griggs A."/>
            <person name="Gujja S."/>
            <person name="Hansen M."/>
            <person name="Howarth C."/>
            <person name="Imamovic A."/>
            <person name="Ireland A."/>
            <person name="Larimer J."/>
            <person name="McCowan C."/>
            <person name="Murphy C."/>
            <person name="Pearson M."/>
            <person name="Poon T.W."/>
            <person name="Priest M."/>
            <person name="Roberts A."/>
            <person name="Saif S."/>
            <person name="Shea T."/>
            <person name="Sisk P."/>
            <person name="Sykes S."/>
            <person name="Wortman J."/>
            <person name="Nusbaum C."/>
            <person name="Birren B."/>
        </authorList>
    </citation>
    <scope>NUCLEOTIDE SEQUENCE [LARGE SCALE GENOMIC DNA]</scope>
    <source>
        <strain evidence="3">ACHKN1017</strain>
    </source>
</reference>
<feature type="transmembrane region" description="Helical" evidence="1">
    <location>
        <begin position="146"/>
        <end position="163"/>
    </location>
</feature>
<keyword evidence="1" id="KW-0472">Membrane</keyword>
<organism evidence="2 3">
    <name type="scientific">Anopheles christyi</name>
    <dbReference type="NCBI Taxonomy" id="43041"/>
    <lineage>
        <taxon>Eukaryota</taxon>
        <taxon>Metazoa</taxon>
        <taxon>Ecdysozoa</taxon>
        <taxon>Arthropoda</taxon>
        <taxon>Hexapoda</taxon>
        <taxon>Insecta</taxon>
        <taxon>Pterygota</taxon>
        <taxon>Neoptera</taxon>
        <taxon>Endopterygota</taxon>
        <taxon>Diptera</taxon>
        <taxon>Nematocera</taxon>
        <taxon>Culicoidea</taxon>
        <taxon>Culicidae</taxon>
        <taxon>Anophelinae</taxon>
        <taxon>Anopheles</taxon>
    </lineage>
</organism>
<dbReference type="AlphaFoldDB" id="A0A182JYF5"/>
<name>A0A182JYF5_9DIPT</name>
<dbReference type="Gene3D" id="1.10.287.70">
    <property type="match status" value="1"/>
</dbReference>